<gene>
    <name evidence="2" type="ORF">FM121_04525</name>
</gene>
<evidence type="ECO:0000256" key="1">
    <source>
        <dbReference type="SAM" id="Phobius"/>
    </source>
</evidence>
<feature type="transmembrane region" description="Helical" evidence="1">
    <location>
        <begin position="6"/>
        <end position="25"/>
    </location>
</feature>
<name>A0A1X6WM41_9ENTE</name>
<dbReference type="Proteomes" id="UP000195918">
    <property type="component" value="Unassembled WGS sequence"/>
</dbReference>
<keyword evidence="1" id="KW-0472">Membrane</keyword>
<keyword evidence="1" id="KW-1133">Transmembrane helix</keyword>
<organism evidence="2 3">
    <name type="scientific">Vagococcus fluvialis bH819</name>
    <dbReference type="NCBI Taxonomy" id="1255619"/>
    <lineage>
        <taxon>Bacteria</taxon>
        <taxon>Bacillati</taxon>
        <taxon>Bacillota</taxon>
        <taxon>Bacilli</taxon>
        <taxon>Lactobacillales</taxon>
        <taxon>Enterococcaceae</taxon>
        <taxon>Vagococcus</taxon>
    </lineage>
</organism>
<feature type="transmembrane region" description="Helical" evidence="1">
    <location>
        <begin position="46"/>
        <end position="66"/>
    </location>
</feature>
<protein>
    <submittedName>
        <fullName evidence="2">Uncharacterized protein</fullName>
    </submittedName>
</protein>
<dbReference type="AlphaFoldDB" id="A0A1X6WM41"/>
<proteinExistence type="predicted"/>
<sequence>MASYLWIFILSTIAIISLLIFLISFSKDHFLIKKLKLKKLNYIFNFLLLIISLSDIGLIIYLFSLLKQQIEVFT</sequence>
<evidence type="ECO:0000313" key="3">
    <source>
        <dbReference type="Proteomes" id="UP000195918"/>
    </source>
</evidence>
<reference evidence="3" key="1">
    <citation type="submission" date="2017-02" db="EMBL/GenBank/DDBJ databases">
        <authorList>
            <person name="Dridi B."/>
        </authorList>
    </citation>
    <scope>NUCLEOTIDE SEQUENCE [LARGE SCALE GENOMIC DNA]</scope>
    <source>
        <strain evidence="3">bH819</strain>
    </source>
</reference>
<accession>A0A1X6WM41</accession>
<keyword evidence="3" id="KW-1185">Reference proteome</keyword>
<evidence type="ECO:0000313" key="2">
    <source>
        <dbReference type="EMBL" id="SLM85339.1"/>
    </source>
</evidence>
<keyword evidence="1" id="KW-0812">Transmembrane</keyword>
<dbReference type="EMBL" id="FWFD01000008">
    <property type="protein sequence ID" value="SLM85339.1"/>
    <property type="molecule type" value="Genomic_DNA"/>
</dbReference>